<dbReference type="EMBL" id="JAWRVI010000007">
    <property type="protein sequence ID" value="KAK4092804.1"/>
    <property type="molecule type" value="Genomic_DNA"/>
</dbReference>
<comment type="caution">
    <text evidence="2">The sequence shown here is derived from an EMBL/GenBank/DDBJ whole genome shotgun (WGS) entry which is preliminary data.</text>
</comment>
<evidence type="ECO:0000313" key="2">
    <source>
        <dbReference type="EMBL" id="KAK4092804.1"/>
    </source>
</evidence>
<reference evidence="2 3" key="1">
    <citation type="journal article" date="2024" name="Microbiol. Resour. Announc.">
        <title>Genome annotations for the ascomycete fungi Trichoderma harzianum, Trichoderma aggressivum, and Purpureocillium lilacinum.</title>
        <authorList>
            <person name="Beijen E.P.W."/>
            <person name="Ohm R.A."/>
        </authorList>
    </citation>
    <scope>NUCLEOTIDE SEQUENCE [LARGE SCALE GENOMIC DNA]</scope>
    <source>
        <strain evidence="2 3">CBS 150709</strain>
    </source>
</reference>
<evidence type="ECO:0000256" key="1">
    <source>
        <dbReference type="SAM" id="MobiDB-lite"/>
    </source>
</evidence>
<organism evidence="2 3">
    <name type="scientific">Purpureocillium lilacinum</name>
    <name type="common">Paecilomyces lilacinus</name>
    <dbReference type="NCBI Taxonomy" id="33203"/>
    <lineage>
        <taxon>Eukaryota</taxon>
        <taxon>Fungi</taxon>
        <taxon>Dikarya</taxon>
        <taxon>Ascomycota</taxon>
        <taxon>Pezizomycotina</taxon>
        <taxon>Sordariomycetes</taxon>
        <taxon>Hypocreomycetidae</taxon>
        <taxon>Hypocreales</taxon>
        <taxon>Ophiocordycipitaceae</taxon>
        <taxon>Purpureocillium</taxon>
    </lineage>
</organism>
<protein>
    <submittedName>
        <fullName evidence="2">Uncharacterized protein</fullName>
    </submittedName>
</protein>
<gene>
    <name evidence="2" type="ORF">Purlil1_2729</name>
</gene>
<evidence type="ECO:0000313" key="3">
    <source>
        <dbReference type="Proteomes" id="UP001287286"/>
    </source>
</evidence>
<accession>A0ABR0C8T4</accession>
<sequence length="334" mass="35251">MAASVRAHQLAGFICRVAGAIRGRPPLASSSRQMDTGEGTGAECLTRGRMNRTRHPHWLTSYFTAARACSLARSLPLERRQTKGGDDAYPATKLVAPECSSSGADDMVGRDVVGVSTGGGDAETRRPCSGMTPVYAMLGATVHRAVGVPFSCAAAAVLIRSRHDGRRETTKIARRAASLGINAHGTSPLSPTLSSRPLAHWAGLICSARFECRDIVSAHAFPTSLGSWSPRRCRRLMLQAGFCKALRLSARDVMAPEMQEARRAAMAAKDLYAEEGRECVLCARALILATATLPLRNPQSGSARLAGSLPPPGTTLVSGTGRPVVAPLPDSTPV</sequence>
<name>A0ABR0C8T4_PURLI</name>
<feature type="region of interest" description="Disordered" evidence="1">
    <location>
        <begin position="301"/>
        <end position="334"/>
    </location>
</feature>
<dbReference type="Proteomes" id="UP001287286">
    <property type="component" value="Unassembled WGS sequence"/>
</dbReference>
<keyword evidence="3" id="KW-1185">Reference proteome</keyword>
<proteinExistence type="predicted"/>